<keyword evidence="2" id="KW-1185">Reference proteome</keyword>
<proteinExistence type="predicted"/>
<name>A0A6G8Q2P5_9ACTN</name>
<dbReference type="SUPFAM" id="SSF102462">
    <property type="entry name" value="Peptidyl-tRNA hydrolase II"/>
    <property type="match status" value="1"/>
</dbReference>
<dbReference type="PIRSF" id="PIRSF033736">
    <property type="entry name" value="UCP033763"/>
    <property type="match status" value="1"/>
</dbReference>
<dbReference type="Pfam" id="PF09391">
    <property type="entry name" value="DUF2000"/>
    <property type="match status" value="1"/>
</dbReference>
<dbReference type="EMBL" id="CP045121">
    <property type="protein sequence ID" value="QIN80729.1"/>
    <property type="molecule type" value="Genomic_DNA"/>
</dbReference>
<organism evidence="1 2">
    <name type="scientific">Rubrobacter marinus</name>
    <dbReference type="NCBI Taxonomy" id="2653852"/>
    <lineage>
        <taxon>Bacteria</taxon>
        <taxon>Bacillati</taxon>
        <taxon>Actinomycetota</taxon>
        <taxon>Rubrobacteria</taxon>
        <taxon>Rubrobacterales</taxon>
        <taxon>Rubrobacteraceae</taxon>
        <taxon>Rubrobacter</taxon>
    </lineage>
</organism>
<dbReference type="AlphaFoldDB" id="A0A6G8Q2P5"/>
<dbReference type="KEGG" id="rmar:GBA65_08595"/>
<evidence type="ECO:0000313" key="2">
    <source>
        <dbReference type="Proteomes" id="UP000502706"/>
    </source>
</evidence>
<sequence length="129" mass="13541">MVISGSLPVGLAVNAAGVLAATLGRRVEALVGPDVVDGSGERHAGLVRIPIPVLKADEEAIKSVRVRAAALEDLLVVDVTETAQSSRTYEEYEDRMASTRGDGLGYLGVALYGEKRAVNKLTGSLPLLR</sequence>
<dbReference type="Gene3D" id="3.40.1490.10">
    <property type="entry name" value="Bit1"/>
    <property type="match status" value="1"/>
</dbReference>
<accession>A0A6G8Q2P5</accession>
<gene>
    <name evidence="1" type="ORF">GBA65_08595</name>
</gene>
<reference evidence="1 2" key="1">
    <citation type="submission" date="2019-10" db="EMBL/GenBank/DDBJ databases">
        <title>Rubrobacter sp nov SCSIO 52915 isolated from a deep-sea sediment in the South China Sea.</title>
        <authorList>
            <person name="Chen R.W."/>
        </authorList>
    </citation>
    <scope>NUCLEOTIDE SEQUENCE [LARGE SCALE GENOMIC DNA]</scope>
    <source>
        <strain evidence="1 2">SCSIO 52915</strain>
    </source>
</reference>
<protein>
    <submittedName>
        <fullName evidence="1">DUF2000 family protein</fullName>
    </submittedName>
</protein>
<dbReference type="InterPro" id="IPR023476">
    <property type="entry name" value="Pep_tRNA_hydro_II_dom_sf"/>
</dbReference>
<evidence type="ECO:0000313" key="1">
    <source>
        <dbReference type="EMBL" id="QIN80729.1"/>
    </source>
</evidence>
<dbReference type="InterPro" id="IPR018988">
    <property type="entry name" value="DUF2000"/>
</dbReference>
<dbReference type="InterPro" id="IPR017021">
    <property type="entry name" value="UCP033763"/>
</dbReference>
<dbReference type="Proteomes" id="UP000502706">
    <property type="component" value="Chromosome"/>
</dbReference>